<dbReference type="SUPFAM" id="SSF52047">
    <property type="entry name" value="RNI-like"/>
    <property type="match status" value="1"/>
</dbReference>
<reference evidence="1 2" key="1">
    <citation type="submission" date="2017-06" db="EMBL/GenBank/DDBJ databases">
        <title>Comparative genomic analysis of Ambrosia Fusariam Clade fungi.</title>
        <authorList>
            <person name="Stajich J.E."/>
            <person name="Carrillo J."/>
            <person name="Kijimoto T."/>
            <person name="Eskalen A."/>
            <person name="O'Donnell K."/>
            <person name="Kasson M."/>
        </authorList>
    </citation>
    <scope>NUCLEOTIDE SEQUENCE [LARGE SCALE GENOMIC DNA]</scope>
    <source>
        <strain evidence="1">UCR3666</strain>
    </source>
</reference>
<accession>A0A3M2SJF5</accession>
<evidence type="ECO:0008006" key="3">
    <source>
        <dbReference type="Google" id="ProtNLM"/>
    </source>
</evidence>
<organism evidence="1 2">
    <name type="scientific">Fusarium kuroshium</name>
    <dbReference type="NCBI Taxonomy" id="2010991"/>
    <lineage>
        <taxon>Eukaryota</taxon>
        <taxon>Fungi</taxon>
        <taxon>Dikarya</taxon>
        <taxon>Ascomycota</taxon>
        <taxon>Pezizomycotina</taxon>
        <taxon>Sordariomycetes</taxon>
        <taxon>Hypocreomycetidae</taxon>
        <taxon>Hypocreales</taxon>
        <taxon>Nectriaceae</taxon>
        <taxon>Fusarium</taxon>
        <taxon>Fusarium solani species complex</taxon>
    </lineage>
</organism>
<dbReference type="InterPro" id="IPR032675">
    <property type="entry name" value="LRR_dom_sf"/>
</dbReference>
<gene>
    <name evidence="1" type="ORF">CDV36_002674</name>
</gene>
<sequence>MPETSHPRGLDGLPCEIQLQICTELCVHCSGGPSKKFNRWADGDDNQRTLLALSRTSRTFHRLAQPIAFHRFQQIPTNWSTNAFVKFARTLIERPDLAAQVKELCQHCYECGGWSSQQDFNMLKAAADRLGMGSVDDPDFQSAEEEDLSPGKFCMELLLALLPNLETLHLMFEDQGNYEQTTYTYLQRRLNKLGSDGTLKHLRRVVLDTEENWGFFFSIPAVGVLHQVAPNLDELVIRHNKGFESMDLAESNLRTMFSGPTQSLRTLRLDHCALSNDPLSTSFLDLLIRHAPKLENFSYRSQTPYFGEGLGTHLTPREMIKCLRPLSDTLKSIDIDLTDHMEEDQDRLVTGRSLAKFEKLEELKLDEQAFCRHYEEGPDAPRRTGDTCLTDLVPPSLKVLTVRLYDDTCLYPDLEELVSSSSRKFPNLKKMIIHTIWRMGSTATYRDCQDAVRAKGQAFEDFVSGTHLELEMHEHRYWLPDVY</sequence>
<name>A0A3M2SJF5_9HYPO</name>
<dbReference type="OrthoDB" id="2520703at2759"/>
<proteinExistence type="predicted"/>
<dbReference type="Gene3D" id="3.80.10.10">
    <property type="entry name" value="Ribonuclease Inhibitor"/>
    <property type="match status" value="1"/>
</dbReference>
<keyword evidence="2" id="KW-1185">Reference proteome</keyword>
<evidence type="ECO:0000313" key="2">
    <source>
        <dbReference type="Proteomes" id="UP000277212"/>
    </source>
</evidence>
<dbReference type="STRING" id="2010991.A0A3M2SJF5"/>
<dbReference type="Proteomes" id="UP000277212">
    <property type="component" value="Unassembled WGS sequence"/>
</dbReference>
<dbReference type="AlphaFoldDB" id="A0A3M2SJF5"/>
<protein>
    <recommendedName>
        <fullName evidence="3">F-box domain-containing protein</fullName>
    </recommendedName>
</protein>
<evidence type="ECO:0000313" key="1">
    <source>
        <dbReference type="EMBL" id="RMJ17671.1"/>
    </source>
</evidence>
<comment type="caution">
    <text evidence="1">The sequence shown here is derived from an EMBL/GenBank/DDBJ whole genome shotgun (WGS) entry which is preliminary data.</text>
</comment>
<dbReference type="EMBL" id="NKUJ01000029">
    <property type="protein sequence ID" value="RMJ17671.1"/>
    <property type="molecule type" value="Genomic_DNA"/>
</dbReference>